<dbReference type="EMBL" id="BSDY01000004">
    <property type="protein sequence ID" value="GLI55682.1"/>
    <property type="molecule type" value="Genomic_DNA"/>
</dbReference>
<feature type="transmembrane region" description="Helical" evidence="9">
    <location>
        <begin position="219"/>
        <end position="239"/>
    </location>
</feature>
<dbReference type="PANTHER" id="PTHR33451">
    <property type="entry name" value="MALATE-2H(+)/NA(+)-LACTATE ANTIPORTER"/>
    <property type="match status" value="1"/>
</dbReference>
<keyword evidence="6 9" id="KW-1133">Transmembrane helix</keyword>
<dbReference type="Proteomes" id="UP001144471">
    <property type="component" value="Unassembled WGS sequence"/>
</dbReference>
<name>A0A9W6LMI8_9FUSO</name>
<keyword evidence="12" id="KW-1185">Reference proteome</keyword>
<dbReference type="GO" id="GO:0005886">
    <property type="term" value="C:plasma membrane"/>
    <property type="evidence" value="ECO:0007669"/>
    <property type="project" value="UniProtKB-SubCell"/>
</dbReference>
<evidence type="ECO:0000256" key="9">
    <source>
        <dbReference type="SAM" id="Phobius"/>
    </source>
</evidence>
<feature type="transmembrane region" description="Helical" evidence="9">
    <location>
        <begin position="181"/>
        <end position="199"/>
    </location>
</feature>
<keyword evidence="4" id="KW-1003">Cell membrane</keyword>
<evidence type="ECO:0000313" key="11">
    <source>
        <dbReference type="EMBL" id="GLI55682.1"/>
    </source>
</evidence>
<feature type="transmembrane region" description="Helical" evidence="9">
    <location>
        <begin position="97"/>
        <end position="130"/>
    </location>
</feature>
<evidence type="ECO:0000256" key="8">
    <source>
        <dbReference type="ARBA" id="ARBA00038435"/>
    </source>
</evidence>
<proteinExistence type="inferred from homology"/>
<feature type="transmembrane region" description="Helical" evidence="9">
    <location>
        <begin position="61"/>
        <end position="91"/>
    </location>
</feature>
<organism evidence="11 12">
    <name type="scientific">Propionigenium maris DSM 9537</name>
    <dbReference type="NCBI Taxonomy" id="1123000"/>
    <lineage>
        <taxon>Bacteria</taxon>
        <taxon>Fusobacteriati</taxon>
        <taxon>Fusobacteriota</taxon>
        <taxon>Fusobacteriia</taxon>
        <taxon>Fusobacteriales</taxon>
        <taxon>Fusobacteriaceae</taxon>
        <taxon>Propionigenium</taxon>
    </lineage>
</organism>
<feature type="domain" description="Na+/H+ antiporter NhaC-like C-terminal" evidence="10">
    <location>
        <begin position="149"/>
        <end position="432"/>
    </location>
</feature>
<dbReference type="RefSeq" id="WP_373877216.1">
    <property type="nucleotide sequence ID" value="NZ_BSDY01000004.1"/>
</dbReference>
<protein>
    <submittedName>
        <fullName evidence="11">Sodium:proton antiporter</fullName>
    </submittedName>
</protein>
<comment type="caution">
    <text evidence="11">The sequence shown here is derived from an EMBL/GenBank/DDBJ whole genome shotgun (WGS) entry which is preliminary data.</text>
</comment>
<evidence type="ECO:0000256" key="5">
    <source>
        <dbReference type="ARBA" id="ARBA00022692"/>
    </source>
</evidence>
<evidence type="ECO:0000256" key="7">
    <source>
        <dbReference type="ARBA" id="ARBA00023136"/>
    </source>
</evidence>
<evidence type="ECO:0000256" key="3">
    <source>
        <dbReference type="ARBA" id="ARBA00022449"/>
    </source>
</evidence>
<comment type="subcellular location">
    <subcellularLocation>
        <location evidence="1">Cell membrane</location>
        <topology evidence="1">Multi-pass membrane protein</topology>
    </subcellularLocation>
</comment>
<keyword evidence="5 9" id="KW-0812">Transmembrane</keyword>
<evidence type="ECO:0000256" key="6">
    <source>
        <dbReference type="ARBA" id="ARBA00022989"/>
    </source>
</evidence>
<feature type="transmembrane region" description="Helical" evidence="9">
    <location>
        <begin position="336"/>
        <end position="360"/>
    </location>
</feature>
<evidence type="ECO:0000256" key="4">
    <source>
        <dbReference type="ARBA" id="ARBA00022475"/>
    </source>
</evidence>
<feature type="transmembrane region" description="Helical" evidence="9">
    <location>
        <begin position="12"/>
        <end position="40"/>
    </location>
</feature>
<reference evidence="11" key="1">
    <citation type="submission" date="2022-12" db="EMBL/GenBank/DDBJ databases">
        <title>Reference genome sequencing for broad-spectrum identification of bacterial and archaeal isolates by mass spectrometry.</title>
        <authorList>
            <person name="Sekiguchi Y."/>
            <person name="Tourlousse D.M."/>
        </authorList>
    </citation>
    <scope>NUCLEOTIDE SEQUENCE</scope>
    <source>
        <strain evidence="11">10succ1</strain>
    </source>
</reference>
<evidence type="ECO:0000256" key="1">
    <source>
        <dbReference type="ARBA" id="ARBA00004651"/>
    </source>
</evidence>
<evidence type="ECO:0000259" key="10">
    <source>
        <dbReference type="Pfam" id="PF03553"/>
    </source>
</evidence>
<gene>
    <name evidence="11" type="ORF">PM10SUCC1_11960</name>
</gene>
<evidence type="ECO:0000313" key="12">
    <source>
        <dbReference type="Proteomes" id="UP001144471"/>
    </source>
</evidence>
<dbReference type="InterPro" id="IPR052180">
    <property type="entry name" value="NhaC_Na-H+_Antiporter"/>
</dbReference>
<dbReference type="Pfam" id="PF03553">
    <property type="entry name" value="Na_H_antiporter"/>
    <property type="match status" value="1"/>
</dbReference>
<keyword evidence="3" id="KW-0050">Antiport</keyword>
<sequence>MDITLSMVVIFFLLIFSIINNIFIAWPLGVALLIFGFLSLRRGHTMGATLRMALEGGRKSFIVLQVFILIGILTSVWISAGTIPAIVYYGIRLMNPSFFILSAFVITSFVSFLLGTSLGTVSTIGVALIVMARAGDINMALVTGAIMSGAYFGDRCSPMSSSAILVANLTKTDIFDNIRDMFKTSILPLLISALLYLGFSLRNPIVFRAENIGGDLASIFHIGPLSFLPAAIILLASLFRIRVKKSMTLSIVAAAVLSVIVEGYSPQELLHFSIFGFRLEEWLLPGNILNRGGVISMLRAGIVVFISCSMAGIFNGTKMLDRFHTLYTRARDRYHLFLYTIATSILTSVFGCNQTIAIVLTEQLLDKTYEKKEHSRGHLAIDLENTAVVIAPLIPWNIAAFMPTSTLGVNFYTYVPYAFYLYLLPLTNLLLLKYKRSAS</sequence>
<dbReference type="AlphaFoldDB" id="A0A9W6LMI8"/>
<feature type="transmembrane region" description="Helical" evidence="9">
    <location>
        <begin position="294"/>
        <end position="315"/>
    </location>
</feature>
<dbReference type="GO" id="GO:0015297">
    <property type="term" value="F:antiporter activity"/>
    <property type="evidence" value="ECO:0007669"/>
    <property type="project" value="UniProtKB-KW"/>
</dbReference>
<evidence type="ECO:0000256" key="2">
    <source>
        <dbReference type="ARBA" id="ARBA00022448"/>
    </source>
</evidence>
<feature type="transmembrane region" description="Helical" evidence="9">
    <location>
        <begin position="411"/>
        <end position="432"/>
    </location>
</feature>
<dbReference type="InterPro" id="IPR018461">
    <property type="entry name" value="Na/H_Antiport_NhaC-like_C"/>
</dbReference>
<keyword evidence="2" id="KW-0813">Transport</keyword>
<comment type="similarity">
    <text evidence="8">Belongs to the NhaC Na(+)/H(+) (TC 2.A.35) antiporter family.</text>
</comment>
<accession>A0A9W6LMI8</accession>
<dbReference type="PANTHER" id="PTHR33451:SF3">
    <property type="entry name" value="MALATE-2H(+)_NA(+)-LACTATE ANTIPORTER"/>
    <property type="match status" value="1"/>
</dbReference>
<feature type="transmembrane region" description="Helical" evidence="9">
    <location>
        <begin position="246"/>
        <end position="265"/>
    </location>
</feature>
<keyword evidence="7 9" id="KW-0472">Membrane</keyword>